<evidence type="ECO:0008006" key="5">
    <source>
        <dbReference type="Google" id="ProtNLM"/>
    </source>
</evidence>
<feature type="region of interest" description="Disordered" evidence="1">
    <location>
        <begin position="89"/>
        <end position="112"/>
    </location>
</feature>
<accession>A0ABP9DPN8</accession>
<keyword evidence="2" id="KW-1133">Transmembrane helix</keyword>
<dbReference type="Proteomes" id="UP001501752">
    <property type="component" value="Unassembled WGS sequence"/>
</dbReference>
<keyword evidence="2" id="KW-0812">Transmembrane</keyword>
<feature type="transmembrane region" description="Helical" evidence="2">
    <location>
        <begin position="180"/>
        <end position="201"/>
    </location>
</feature>
<gene>
    <name evidence="3" type="ORF">GCM10023235_36130</name>
</gene>
<evidence type="ECO:0000313" key="4">
    <source>
        <dbReference type="Proteomes" id="UP001501752"/>
    </source>
</evidence>
<protein>
    <recommendedName>
        <fullName evidence="5">DUF3592 domain-containing protein</fullName>
    </recommendedName>
</protein>
<evidence type="ECO:0000256" key="2">
    <source>
        <dbReference type="SAM" id="Phobius"/>
    </source>
</evidence>
<comment type="caution">
    <text evidence="3">The sequence shown here is derived from an EMBL/GenBank/DDBJ whole genome shotgun (WGS) entry which is preliminary data.</text>
</comment>
<proteinExistence type="predicted"/>
<sequence length="202" mass="20673">METPTALAGGVVLTLFGGALLLWCAVELRLRHRLRRHGIPATARVVADVDPYGMRPDEGFGTLDSSPLLAYTALDGAVAGGPLPGAAPAGGRLPGATPAAGAGAGGTERRRPVGGCELRAVEEGSGPSRSVLARPRGHTPLRRPLRLVPGALVQVAYDPRRPSRVVLAAHEDVPTVPADLFWSLLGIAALAGGATLLATVAR</sequence>
<reference evidence="4" key="1">
    <citation type="journal article" date="2019" name="Int. J. Syst. Evol. Microbiol.">
        <title>The Global Catalogue of Microorganisms (GCM) 10K type strain sequencing project: providing services to taxonomists for standard genome sequencing and annotation.</title>
        <authorList>
            <consortium name="The Broad Institute Genomics Platform"/>
            <consortium name="The Broad Institute Genome Sequencing Center for Infectious Disease"/>
            <person name="Wu L."/>
            <person name="Ma J."/>
        </authorList>
    </citation>
    <scope>NUCLEOTIDE SEQUENCE [LARGE SCALE GENOMIC DNA]</scope>
    <source>
        <strain evidence="4">JCM 13006</strain>
    </source>
</reference>
<name>A0ABP9DPN8_9ACTN</name>
<keyword evidence="4" id="KW-1185">Reference proteome</keyword>
<dbReference type="EMBL" id="BAABIS010000001">
    <property type="protein sequence ID" value="GAA4855383.1"/>
    <property type="molecule type" value="Genomic_DNA"/>
</dbReference>
<organism evidence="3 4">
    <name type="scientific">Kitasatospora terrestris</name>
    <dbReference type="NCBI Taxonomy" id="258051"/>
    <lineage>
        <taxon>Bacteria</taxon>
        <taxon>Bacillati</taxon>
        <taxon>Actinomycetota</taxon>
        <taxon>Actinomycetes</taxon>
        <taxon>Kitasatosporales</taxon>
        <taxon>Streptomycetaceae</taxon>
        <taxon>Kitasatospora</taxon>
    </lineage>
</organism>
<evidence type="ECO:0000256" key="1">
    <source>
        <dbReference type="SAM" id="MobiDB-lite"/>
    </source>
</evidence>
<dbReference type="RefSeq" id="WP_345697871.1">
    <property type="nucleotide sequence ID" value="NZ_BAABIS010000001.1"/>
</dbReference>
<evidence type="ECO:0000313" key="3">
    <source>
        <dbReference type="EMBL" id="GAA4855383.1"/>
    </source>
</evidence>
<feature type="transmembrane region" description="Helical" evidence="2">
    <location>
        <begin position="6"/>
        <end position="26"/>
    </location>
</feature>
<keyword evidence="2" id="KW-0472">Membrane</keyword>
<feature type="compositionally biased region" description="Low complexity" evidence="1">
    <location>
        <begin position="89"/>
        <end position="101"/>
    </location>
</feature>